<dbReference type="RefSeq" id="WP_042519757.1">
    <property type="nucleotide sequence ID" value="NZ_JXQK01000070.1"/>
</dbReference>
<sequence length="212" mass="24397">MKYLVPFFLLIFLFACNDNKTSIKENPWIEAQYSEPITWRSIQTIVAHDEQDAIVGNFTGKGIDILYVEKVVEDFDLLSIGHGCRYYIASPNKNIPKIEIYGINYAPPKLVNEGDLDGNGTCEVGYLDTWDCSQWRYYRIFTLRNGEWRNLIDGDYLSTCGMFRQSGFEVAEPGLAKGTVLVHYFNWDLWEAGEDVKDTIVKPTFSRIDMDD</sequence>
<comment type="caution">
    <text evidence="1">The sequence shown here is derived from an EMBL/GenBank/DDBJ whole genome shotgun (WGS) entry which is preliminary data.</text>
</comment>
<protein>
    <recommendedName>
        <fullName evidence="3">Lipoprotein</fullName>
    </recommendedName>
</protein>
<proteinExistence type="predicted"/>
<dbReference type="AlphaFoldDB" id="A0A0D0IY77"/>
<dbReference type="EMBL" id="JXQK01000070">
    <property type="protein sequence ID" value="KIP61180.1"/>
    <property type="molecule type" value="Genomic_DNA"/>
</dbReference>
<gene>
    <name evidence="1" type="ORF">ST44_09865</name>
</gene>
<evidence type="ECO:0000313" key="1">
    <source>
        <dbReference type="EMBL" id="KIP61180.1"/>
    </source>
</evidence>
<dbReference type="Proteomes" id="UP000032046">
    <property type="component" value="Unassembled WGS sequence"/>
</dbReference>
<dbReference type="PROSITE" id="PS51257">
    <property type="entry name" value="PROKAR_LIPOPROTEIN"/>
    <property type="match status" value="1"/>
</dbReference>
<evidence type="ECO:0008006" key="3">
    <source>
        <dbReference type="Google" id="ProtNLM"/>
    </source>
</evidence>
<keyword evidence="2" id="KW-1185">Reference proteome</keyword>
<evidence type="ECO:0000313" key="2">
    <source>
        <dbReference type="Proteomes" id="UP000032046"/>
    </source>
</evidence>
<accession>A0A0D0IY77</accession>
<reference evidence="1 2" key="1">
    <citation type="submission" date="2015-01" db="EMBL/GenBank/DDBJ databases">
        <title>Comparative genomics of non-oral Prevotella species.</title>
        <authorList>
            <person name="Accetto T."/>
            <person name="Nograsek B."/>
            <person name="Avgustin G."/>
        </authorList>
    </citation>
    <scope>NUCLEOTIDE SEQUENCE [LARGE SCALE GENOMIC DNA]</scope>
    <source>
        <strain evidence="1 2">P5-119</strain>
    </source>
</reference>
<organism evidence="1 2">
    <name type="scientific">Prevotella pectinovora</name>
    <dbReference type="NCBI Taxonomy" id="1602169"/>
    <lineage>
        <taxon>Bacteria</taxon>
        <taxon>Pseudomonadati</taxon>
        <taxon>Bacteroidota</taxon>
        <taxon>Bacteroidia</taxon>
        <taxon>Bacteroidales</taxon>
        <taxon>Prevotellaceae</taxon>
        <taxon>Prevotella</taxon>
    </lineage>
</organism>
<name>A0A0D0IY77_9BACT</name>